<comment type="caution">
    <text evidence="1">The sequence shown here is derived from an EMBL/GenBank/DDBJ whole genome shotgun (WGS) entry which is preliminary data.</text>
</comment>
<dbReference type="AlphaFoldDB" id="A0A0A3JQ53"/>
<evidence type="ECO:0000313" key="2">
    <source>
        <dbReference type="Proteomes" id="UP000030437"/>
    </source>
</evidence>
<evidence type="ECO:0000313" key="1">
    <source>
        <dbReference type="EMBL" id="KGR89162.1"/>
    </source>
</evidence>
<organism evidence="1 2">
    <name type="scientific">Lysinibacillus odysseyi 34hs-1 = NBRC 100172</name>
    <dbReference type="NCBI Taxonomy" id="1220589"/>
    <lineage>
        <taxon>Bacteria</taxon>
        <taxon>Bacillati</taxon>
        <taxon>Bacillota</taxon>
        <taxon>Bacilli</taxon>
        <taxon>Bacillales</taxon>
        <taxon>Bacillaceae</taxon>
        <taxon>Lysinibacillus</taxon>
    </lineage>
</organism>
<name>A0A0A3JQ53_9BACI</name>
<keyword evidence="2" id="KW-1185">Reference proteome</keyword>
<proteinExistence type="predicted"/>
<dbReference type="Proteomes" id="UP000030437">
    <property type="component" value="Unassembled WGS sequence"/>
</dbReference>
<dbReference type="RefSeq" id="WP_036150212.1">
    <property type="nucleotide sequence ID" value="NZ_AVCX01000034.1"/>
</dbReference>
<dbReference type="EMBL" id="JPVP01000031">
    <property type="protein sequence ID" value="KGR89162.1"/>
    <property type="molecule type" value="Genomic_DNA"/>
</dbReference>
<protein>
    <submittedName>
        <fullName evidence="1">Uncharacterized protein</fullName>
    </submittedName>
</protein>
<gene>
    <name evidence="1" type="ORF">CD32_00660</name>
</gene>
<accession>A0A0A3JQ53</accession>
<reference evidence="1 2" key="1">
    <citation type="submission" date="2014-02" db="EMBL/GenBank/DDBJ databases">
        <title>Draft genome sequence of Lysinibacillus odysseyi NBRC 100172.</title>
        <authorList>
            <person name="Zhang F."/>
            <person name="Wang G."/>
            <person name="Zhang L."/>
        </authorList>
    </citation>
    <scope>NUCLEOTIDE SEQUENCE [LARGE SCALE GENOMIC DNA]</scope>
    <source>
        <strain evidence="1 2">NBRC 100172</strain>
    </source>
</reference>
<dbReference type="OrthoDB" id="9944835at2"/>
<sequence length="64" mass="7450">MYEKSIVLVNFIFRVDGYDVEGNAALFFTKGDYIPMTDEEILGEIKKQYGYDAVQILHRQKEKA</sequence>